<dbReference type="SUPFAM" id="SSF52047">
    <property type="entry name" value="RNI-like"/>
    <property type="match status" value="1"/>
</dbReference>
<reference evidence="2 3" key="1">
    <citation type="submission" date="2021-03" db="EMBL/GenBank/DDBJ databases">
        <title>Muricauda sp. CAU 1631 isolated from Incheon.</title>
        <authorList>
            <person name="Kim W."/>
        </authorList>
    </citation>
    <scope>NUCLEOTIDE SEQUENCE [LARGE SCALE GENOMIC DNA]</scope>
    <source>
        <strain evidence="2 3">CAU 1631</strain>
    </source>
</reference>
<accession>A0ABS3EYC4</accession>
<protein>
    <recommendedName>
        <fullName evidence="4">Leucine-rich repeat domain-containing protein</fullName>
    </recommendedName>
</protein>
<evidence type="ECO:0000256" key="1">
    <source>
        <dbReference type="SAM" id="SignalP"/>
    </source>
</evidence>
<dbReference type="EMBL" id="JAFLND010000003">
    <property type="protein sequence ID" value="MBO0331264.1"/>
    <property type="molecule type" value="Genomic_DNA"/>
</dbReference>
<evidence type="ECO:0008006" key="4">
    <source>
        <dbReference type="Google" id="ProtNLM"/>
    </source>
</evidence>
<dbReference type="Proteomes" id="UP000664163">
    <property type="component" value="Unassembled WGS sequence"/>
</dbReference>
<dbReference type="InterPro" id="IPR032675">
    <property type="entry name" value="LRR_dom_sf"/>
</dbReference>
<dbReference type="PROSITE" id="PS51257">
    <property type="entry name" value="PROKAR_LIPOPROTEIN"/>
    <property type="match status" value="1"/>
</dbReference>
<organism evidence="2 3">
    <name type="scientific">[Muricauda] lutisoli</name>
    <dbReference type="NCBI Taxonomy" id="2816035"/>
    <lineage>
        <taxon>Bacteria</taxon>
        <taxon>Pseudomonadati</taxon>
        <taxon>Bacteroidota</taxon>
        <taxon>Flavobacteriia</taxon>
        <taxon>Flavobacteriales</taxon>
        <taxon>Flavobacteriaceae</taxon>
        <taxon>Allomuricauda</taxon>
    </lineage>
</organism>
<sequence length="388" mass="42333">MNTRLSLLFLALIFISSCQKDSLEETLEQSALQTKATNQAELVLICHYDSDLDEYKQIEVAQQSVQAHLNHGDSTGDCNKDGTYVPDDAFEQLLIDQGYDDVLDDYVATENINTIETLLINNCGGIYPVADLTGIEDFVALTELTIACSPLSSLDLSNNTTLTFIRLYEVSTTSLELGNNTALNTLKIQNTPSLTNLDLSSTPNLTELELISVPLASLDLSMNTNLTRFQLRDFNTIDNPSIPITILDLTNNTNLTFVSIRAFELTNLTLPTAPDLSFLNLLAPLTGTFDLSPYTLLENVAFRITNLESIDLSNNAELRSAVIGGNEALKTINLQNGTNAANNLQVTTVLGNPNLECVQVDDVDYSTNNWSFLSGIGASGVYSLDCGY</sequence>
<evidence type="ECO:0000313" key="3">
    <source>
        <dbReference type="Proteomes" id="UP000664163"/>
    </source>
</evidence>
<dbReference type="Gene3D" id="3.80.10.10">
    <property type="entry name" value="Ribonuclease Inhibitor"/>
    <property type="match status" value="1"/>
</dbReference>
<keyword evidence="1" id="KW-0732">Signal</keyword>
<feature type="signal peptide" evidence="1">
    <location>
        <begin position="1"/>
        <end position="20"/>
    </location>
</feature>
<evidence type="ECO:0000313" key="2">
    <source>
        <dbReference type="EMBL" id="MBO0331264.1"/>
    </source>
</evidence>
<dbReference type="RefSeq" id="WP_207071648.1">
    <property type="nucleotide sequence ID" value="NZ_JAFLND010000003.1"/>
</dbReference>
<feature type="chain" id="PRO_5045995390" description="Leucine-rich repeat domain-containing protein" evidence="1">
    <location>
        <begin position="21"/>
        <end position="388"/>
    </location>
</feature>
<gene>
    <name evidence="2" type="ORF">J0X13_11925</name>
</gene>
<proteinExistence type="predicted"/>
<keyword evidence="3" id="KW-1185">Reference proteome</keyword>
<comment type="caution">
    <text evidence="2">The sequence shown here is derived from an EMBL/GenBank/DDBJ whole genome shotgun (WGS) entry which is preliminary data.</text>
</comment>
<name>A0ABS3EYC4_9FLAO</name>